<name>A0A699KY56_TANCI</name>
<gene>
    <name evidence="1" type="ORF">Tci_682541</name>
</gene>
<reference evidence="1" key="1">
    <citation type="journal article" date="2019" name="Sci. Rep.">
        <title>Draft genome of Tanacetum cinerariifolium, the natural source of mosquito coil.</title>
        <authorList>
            <person name="Yamashiro T."/>
            <person name="Shiraishi A."/>
            <person name="Satake H."/>
            <person name="Nakayama K."/>
        </authorList>
    </citation>
    <scope>NUCLEOTIDE SEQUENCE</scope>
</reference>
<accession>A0A699KY56</accession>
<feature type="non-terminal residue" evidence="1">
    <location>
        <position position="1"/>
    </location>
</feature>
<proteinExistence type="predicted"/>
<comment type="caution">
    <text evidence="1">The sequence shown here is derived from an EMBL/GenBank/DDBJ whole genome shotgun (WGS) entry which is preliminary data.</text>
</comment>
<protein>
    <submittedName>
        <fullName evidence="1">Myosin heavy chain-related protein</fullName>
    </submittedName>
</protein>
<dbReference type="EMBL" id="BKCJ010553214">
    <property type="protein sequence ID" value="GFB10570.1"/>
    <property type="molecule type" value="Genomic_DNA"/>
</dbReference>
<sequence>ALDANEEFKKAHTRVYELEKQVEKLPMEFQSKNNFKEALETMSKDLEKKRLDLKPMLHDLQKLSLIERRNIIKPNVL</sequence>
<evidence type="ECO:0000313" key="1">
    <source>
        <dbReference type="EMBL" id="GFB10570.1"/>
    </source>
</evidence>
<organism evidence="1">
    <name type="scientific">Tanacetum cinerariifolium</name>
    <name type="common">Dalmatian daisy</name>
    <name type="synonym">Chrysanthemum cinerariifolium</name>
    <dbReference type="NCBI Taxonomy" id="118510"/>
    <lineage>
        <taxon>Eukaryota</taxon>
        <taxon>Viridiplantae</taxon>
        <taxon>Streptophyta</taxon>
        <taxon>Embryophyta</taxon>
        <taxon>Tracheophyta</taxon>
        <taxon>Spermatophyta</taxon>
        <taxon>Magnoliopsida</taxon>
        <taxon>eudicotyledons</taxon>
        <taxon>Gunneridae</taxon>
        <taxon>Pentapetalae</taxon>
        <taxon>asterids</taxon>
        <taxon>campanulids</taxon>
        <taxon>Asterales</taxon>
        <taxon>Asteraceae</taxon>
        <taxon>Asteroideae</taxon>
        <taxon>Anthemideae</taxon>
        <taxon>Anthemidinae</taxon>
        <taxon>Tanacetum</taxon>
    </lineage>
</organism>
<dbReference type="AlphaFoldDB" id="A0A699KY56"/>